<keyword evidence="1" id="KW-0175">Coiled coil</keyword>
<name>A0ABR2JW40_9EUKA</name>
<accession>A0ABR2JW40</accession>
<keyword evidence="3" id="KW-1185">Reference proteome</keyword>
<feature type="coiled-coil region" evidence="1">
    <location>
        <begin position="250"/>
        <end position="320"/>
    </location>
</feature>
<evidence type="ECO:0000256" key="1">
    <source>
        <dbReference type="SAM" id="Coils"/>
    </source>
</evidence>
<dbReference type="Proteomes" id="UP001470230">
    <property type="component" value="Unassembled WGS sequence"/>
</dbReference>
<reference evidence="2 3" key="1">
    <citation type="submission" date="2024-04" db="EMBL/GenBank/DDBJ databases">
        <title>Tritrichomonas musculus Genome.</title>
        <authorList>
            <person name="Alves-Ferreira E."/>
            <person name="Grigg M."/>
            <person name="Lorenzi H."/>
            <person name="Galac M."/>
        </authorList>
    </citation>
    <scope>NUCLEOTIDE SEQUENCE [LARGE SCALE GENOMIC DNA]</scope>
    <source>
        <strain evidence="2 3">EAF2021</strain>
    </source>
</reference>
<evidence type="ECO:0000313" key="3">
    <source>
        <dbReference type="Proteomes" id="UP001470230"/>
    </source>
</evidence>
<evidence type="ECO:0000313" key="2">
    <source>
        <dbReference type="EMBL" id="KAK8882976.1"/>
    </source>
</evidence>
<dbReference type="EMBL" id="JAPFFF010000009">
    <property type="protein sequence ID" value="KAK8882976.1"/>
    <property type="molecule type" value="Genomic_DNA"/>
</dbReference>
<sequence>MSFQSRHFLNGIKLNKTKSIVYNDLKIGIDYDVLKNCSDYFKENDQLYINAEEIPLLVEENALFEFPHLAINDFVNCCQNQDIEISPKNIFYLNYLAKKYRVKNLEKITLEIISENKGELALQSLLFNIQANNDKTTSLVPTNEEEELIAQNFEEYMKNDQLIRLPISILYRIVQQYYLEKMTKIIENSNNSNDRDKIDQFTKFLFRLLDERGREASVFFEFFVVEKNRNYNLKKLRDGYSDIFDASFLNKSLLNTTIELIEEMNKLKDEFTNELAEMKKISEDQKSQIQSLIEKQNKEKLEIEKQANEKESNLLDLIKQIKCEMEQMKKVQKCLFIEPKMNSVLDKSINYLIPTGKKWNQKSKGNDDCFIIEDNTCEVSSSSHDTTYFLYYLFDGQKELNSKFNVWTFMEHDPIAFIKIEFTKGPVIINVIKMTSRNGWSEQTPTHFELFGINDQNQEKSLTEIIVNWENDQTKLFPFTNDKPYSKYEFKFYKFNAYAGIAELNLGKI</sequence>
<gene>
    <name evidence="2" type="ORF">M9Y10_045623</name>
</gene>
<comment type="caution">
    <text evidence="2">The sequence shown here is derived from an EMBL/GenBank/DDBJ whole genome shotgun (WGS) entry which is preliminary data.</text>
</comment>
<proteinExistence type="predicted"/>
<dbReference type="Gene3D" id="2.60.120.260">
    <property type="entry name" value="Galactose-binding domain-like"/>
    <property type="match status" value="1"/>
</dbReference>
<organism evidence="2 3">
    <name type="scientific">Tritrichomonas musculus</name>
    <dbReference type="NCBI Taxonomy" id="1915356"/>
    <lineage>
        <taxon>Eukaryota</taxon>
        <taxon>Metamonada</taxon>
        <taxon>Parabasalia</taxon>
        <taxon>Tritrichomonadida</taxon>
        <taxon>Tritrichomonadidae</taxon>
        <taxon>Tritrichomonas</taxon>
    </lineage>
</organism>
<protein>
    <submittedName>
        <fullName evidence="2">Uncharacterized protein</fullName>
    </submittedName>
</protein>